<organism evidence="1 2">
    <name type="scientific">Salipaludibacillus agaradhaerens</name>
    <name type="common">Bacillus agaradhaerens</name>
    <dbReference type="NCBI Taxonomy" id="76935"/>
    <lineage>
        <taxon>Bacteria</taxon>
        <taxon>Bacillati</taxon>
        <taxon>Bacillota</taxon>
        <taxon>Bacilli</taxon>
        <taxon>Bacillales</taxon>
        <taxon>Bacillaceae</taxon>
    </lineage>
</organism>
<keyword evidence="2" id="KW-1185">Reference proteome</keyword>
<name>A0A9Q4FZA3_SALAG</name>
<gene>
    <name evidence="1" type="ORF">HXA33_10070</name>
</gene>
<accession>A0A9Q4FZA3</accession>
<comment type="caution">
    <text evidence="1">The sequence shown here is derived from an EMBL/GenBank/DDBJ whole genome shotgun (WGS) entry which is preliminary data.</text>
</comment>
<dbReference type="EMBL" id="JABXYM010000001">
    <property type="protein sequence ID" value="MCR6096902.1"/>
    <property type="molecule type" value="Genomic_DNA"/>
</dbReference>
<evidence type="ECO:0000313" key="1">
    <source>
        <dbReference type="EMBL" id="MCR6096902.1"/>
    </source>
</evidence>
<dbReference type="AlphaFoldDB" id="A0A9Q4FZA3"/>
<proteinExistence type="predicted"/>
<sequence>MKTRKEIKEEIEAIRRTIQNYRIEVKEGNFPKERMRFVLLENNSMIQALKWVLGENDRYD</sequence>
<dbReference type="Proteomes" id="UP001057753">
    <property type="component" value="Unassembled WGS sequence"/>
</dbReference>
<dbReference type="RefSeq" id="WP_257821389.1">
    <property type="nucleotide sequence ID" value="NZ_JABXYM010000001.1"/>
</dbReference>
<reference evidence="1" key="1">
    <citation type="submission" date="2020-06" db="EMBL/GenBank/DDBJ databases">
        <title>Insight into the genomes of haloalkaliphilic bacilli from Kenyan soda lakes.</title>
        <authorList>
            <person name="Mwirichia R."/>
            <person name="Villamizar G.C."/>
            <person name="Poehlein A."/>
            <person name="Mugweru J."/>
            <person name="Kipnyargis A."/>
            <person name="Kiplimo D."/>
            <person name="Orwa P."/>
            <person name="Daniel R."/>
        </authorList>
    </citation>
    <scope>NUCLEOTIDE SEQUENCE</scope>
    <source>
        <strain evidence="1">B1096_S55</strain>
    </source>
</reference>
<evidence type="ECO:0000313" key="2">
    <source>
        <dbReference type="Proteomes" id="UP001057753"/>
    </source>
</evidence>
<protein>
    <submittedName>
        <fullName evidence="1">Uncharacterized protein</fullName>
    </submittedName>
</protein>